<protein>
    <recommendedName>
        <fullName evidence="4">DUF4271 domain-containing protein</fullName>
    </recommendedName>
</protein>
<evidence type="ECO:0000313" key="3">
    <source>
        <dbReference type="Proteomes" id="UP000219193"/>
    </source>
</evidence>
<accession>A0A285X128</accession>
<sequence>MEAIERYAVSQDWITLLLLLVLILLVVAKYSFTQRFAHFVMLFATDKYLLLKGKNANLFHPFNIIFFTINAISAALFIYLFYLTFNETPPARPGVLFLRIITAYTAFVLLKFSIEKILADIISVNKKINYYLFYKLSYRNFMAMVMLPVTILFIYVWEPTSLALYIFLGLILLMNFITLLSIFAKNRQYILTHSFYFILYLCALEIGPYYILYKLVTKLQGV</sequence>
<dbReference type="InterPro" id="IPR025367">
    <property type="entry name" value="DUF4271"/>
</dbReference>
<keyword evidence="3" id="KW-1185">Reference proteome</keyword>
<keyword evidence="1" id="KW-0812">Transmembrane</keyword>
<keyword evidence="1" id="KW-1133">Transmembrane helix</keyword>
<proteinExistence type="predicted"/>
<dbReference type="EMBL" id="OCMF01000001">
    <property type="protein sequence ID" value="SOC79022.1"/>
    <property type="molecule type" value="Genomic_DNA"/>
</dbReference>
<name>A0A285X128_9FLAO</name>
<organism evidence="2 3">
    <name type="scientific">Salinimicrobium sediminis</name>
    <dbReference type="NCBI Taxonomy" id="1343891"/>
    <lineage>
        <taxon>Bacteria</taxon>
        <taxon>Pseudomonadati</taxon>
        <taxon>Bacteroidota</taxon>
        <taxon>Flavobacteriia</taxon>
        <taxon>Flavobacteriales</taxon>
        <taxon>Flavobacteriaceae</taxon>
        <taxon>Salinimicrobium</taxon>
    </lineage>
</organism>
<gene>
    <name evidence="2" type="ORF">SAMN06296241_0542</name>
</gene>
<dbReference type="AlphaFoldDB" id="A0A285X128"/>
<dbReference type="Proteomes" id="UP000219193">
    <property type="component" value="Unassembled WGS sequence"/>
</dbReference>
<evidence type="ECO:0008006" key="4">
    <source>
        <dbReference type="Google" id="ProtNLM"/>
    </source>
</evidence>
<keyword evidence="1" id="KW-0472">Membrane</keyword>
<reference evidence="3" key="1">
    <citation type="submission" date="2017-09" db="EMBL/GenBank/DDBJ databases">
        <authorList>
            <person name="Varghese N."/>
            <person name="Submissions S."/>
        </authorList>
    </citation>
    <scope>NUCLEOTIDE SEQUENCE [LARGE SCALE GENOMIC DNA]</scope>
    <source>
        <strain evidence="3">CGMCC 1.12641</strain>
    </source>
</reference>
<feature type="transmembrane region" description="Helical" evidence="1">
    <location>
        <begin position="136"/>
        <end position="156"/>
    </location>
</feature>
<feature type="transmembrane region" description="Helical" evidence="1">
    <location>
        <begin position="62"/>
        <end position="82"/>
    </location>
</feature>
<feature type="transmembrane region" description="Helical" evidence="1">
    <location>
        <begin position="195"/>
        <end position="213"/>
    </location>
</feature>
<feature type="transmembrane region" description="Helical" evidence="1">
    <location>
        <begin position="94"/>
        <end position="114"/>
    </location>
</feature>
<dbReference type="Pfam" id="PF14093">
    <property type="entry name" value="DUF4271"/>
    <property type="match status" value="1"/>
</dbReference>
<feature type="transmembrane region" description="Helical" evidence="1">
    <location>
        <begin position="13"/>
        <end position="32"/>
    </location>
</feature>
<evidence type="ECO:0000256" key="1">
    <source>
        <dbReference type="SAM" id="Phobius"/>
    </source>
</evidence>
<dbReference type="OrthoDB" id="1438590at2"/>
<evidence type="ECO:0000313" key="2">
    <source>
        <dbReference type="EMBL" id="SOC79022.1"/>
    </source>
</evidence>
<dbReference type="RefSeq" id="WP_097054796.1">
    <property type="nucleotide sequence ID" value="NZ_OCMF01000001.1"/>
</dbReference>
<feature type="transmembrane region" description="Helical" evidence="1">
    <location>
        <begin position="162"/>
        <end position="183"/>
    </location>
</feature>